<feature type="transmembrane region" description="Helical" evidence="1">
    <location>
        <begin position="80"/>
        <end position="105"/>
    </location>
</feature>
<reference evidence="2" key="2">
    <citation type="submission" date="2025-08" db="UniProtKB">
        <authorList>
            <consortium name="Ensembl"/>
        </authorList>
    </citation>
    <scope>IDENTIFICATION</scope>
</reference>
<keyword evidence="3" id="KW-1185">Reference proteome</keyword>
<sequence length="211" mass="24178">MRVNHLYFVTIMLALLSCLMAYFEMGFGYLSNEWCDVKNYLHSIFFFSGLLCIFVLLWFRQHSFYSDPLLKHYTCRLLRYLSTIMIGIICGFLVAFCVYFCLINVKSHPAGCGIKNEKDRPQRSNVMALFIYVYITLHAILLALMAFPLSKTKRENTAPDVYSAIRRMVVCSTLCVVPNVASALVLLYLSSTTYVYFSSVTTTNNLICTFA</sequence>
<feature type="transmembrane region" description="Helical" evidence="1">
    <location>
        <begin position="7"/>
        <end position="28"/>
    </location>
</feature>
<dbReference type="HOGENOM" id="CLU_1307324_0_0_1"/>
<keyword evidence="1" id="KW-1133">Transmembrane helix</keyword>
<evidence type="ECO:0000313" key="2">
    <source>
        <dbReference type="Ensembl" id="ENSCINP00000034738.1"/>
    </source>
</evidence>
<feature type="transmembrane region" description="Helical" evidence="1">
    <location>
        <begin position="168"/>
        <end position="189"/>
    </location>
</feature>
<proteinExistence type="predicted"/>
<feature type="transmembrane region" description="Helical" evidence="1">
    <location>
        <begin position="40"/>
        <end position="59"/>
    </location>
</feature>
<dbReference type="InParanoid" id="H2XYK4"/>
<dbReference type="Ensembl" id="ENSCINT00000037205.1">
    <property type="protein sequence ID" value="ENSCINP00000034738.1"/>
    <property type="gene ID" value="ENSCING00000022704.1"/>
</dbReference>
<name>H2XYK4_CIOIN</name>
<reference evidence="3" key="1">
    <citation type="journal article" date="2002" name="Science">
        <title>The draft genome of Ciona intestinalis: insights into chordate and vertebrate origins.</title>
        <authorList>
            <person name="Dehal P."/>
            <person name="Satou Y."/>
            <person name="Campbell R.K."/>
            <person name="Chapman J."/>
            <person name="Degnan B."/>
            <person name="De Tomaso A."/>
            <person name="Davidson B."/>
            <person name="Di Gregorio A."/>
            <person name="Gelpke M."/>
            <person name="Goodstein D.M."/>
            <person name="Harafuji N."/>
            <person name="Hastings K.E."/>
            <person name="Ho I."/>
            <person name="Hotta K."/>
            <person name="Huang W."/>
            <person name="Kawashima T."/>
            <person name="Lemaire P."/>
            <person name="Martinez D."/>
            <person name="Meinertzhagen I.A."/>
            <person name="Necula S."/>
            <person name="Nonaka M."/>
            <person name="Putnam N."/>
            <person name="Rash S."/>
            <person name="Saiga H."/>
            <person name="Satake M."/>
            <person name="Terry A."/>
            <person name="Yamada L."/>
            <person name="Wang H.G."/>
            <person name="Awazu S."/>
            <person name="Azumi K."/>
            <person name="Boore J."/>
            <person name="Branno M."/>
            <person name="Chin-Bow S."/>
            <person name="DeSantis R."/>
            <person name="Doyle S."/>
            <person name="Francino P."/>
            <person name="Keys D.N."/>
            <person name="Haga S."/>
            <person name="Hayashi H."/>
            <person name="Hino K."/>
            <person name="Imai K.S."/>
            <person name="Inaba K."/>
            <person name="Kano S."/>
            <person name="Kobayashi K."/>
            <person name="Kobayashi M."/>
            <person name="Lee B.I."/>
            <person name="Makabe K.W."/>
            <person name="Manohar C."/>
            <person name="Matassi G."/>
            <person name="Medina M."/>
            <person name="Mochizuki Y."/>
            <person name="Mount S."/>
            <person name="Morishita T."/>
            <person name="Miura S."/>
            <person name="Nakayama A."/>
            <person name="Nishizaka S."/>
            <person name="Nomoto H."/>
            <person name="Ohta F."/>
            <person name="Oishi K."/>
            <person name="Rigoutsos I."/>
            <person name="Sano M."/>
            <person name="Sasaki A."/>
            <person name="Sasakura Y."/>
            <person name="Shoguchi E."/>
            <person name="Shin-i T."/>
            <person name="Spagnuolo A."/>
            <person name="Stainier D."/>
            <person name="Suzuki M.M."/>
            <person name="Tassy O."/>
            <person name="Takatori N."/>
            <person name="Tokuoka M."/>
            <person name="Yagi K."/>
            <person name="Yoshizaki F."/>
            <person name="Wada S."/>
            <person name="Zhang C."/>
            <person name="Hyatt P.D."/>
            <person name="Larimer F."/>
            <person name="Detter C."/>
            <person name="Doggett N."/>
            <person name="Glavina T."/>
            <person name="Hawkins T."/>
            <person name="Richardson P."/>
            <person name="Lucas S."/>
            <person name="Kohara Y."/>
            <person name="Levine M."/>
            <person name="Satoh N."/>
            <person name="Rokhsar D.S."/>
        </authorList>
    </citation>
    <scope>NUCLEOTIDE SEQUENCE [LARGE SCALE GENOMIC DNA]</scope>
</reference>
<dbReference type="AlphaFoldDB" id="H2XYK4"/>
<evidence type="ECO:0000256" key="1">
    <source>
        <dbReference type="SAM" id="Phobius"/>
    </source>
</evidence>
<dbReference type="Proteomes" id="UP000008144">
    <property type="component" value="Unassembled WGS sequence"/>
</dbReference>
<evidence type="ECO:0008006" key="4">
    <source>
        <dbReference type="Google" id="ProtNLM"/>
    </source>
</evidence>
<organism evidence="2 3">
    <name type="scientific">Ciona intestinalis</name>
    <name type="common">Transparent sea squirt</name>
    <name type="synonym">Ascidia intestinalis</name>
    <dbReference type="NCBI Taxonomy" id="7719"/>
    <lineage>
        <taxon>Eukaryota</taxon>
        <taxon>Metazoa</taxon>
        <taxon>Chordata</taxon>
        <taxon>Tunicata</taxon>
        <taxon>Ascidiacea</taxon>
        <taxon>Phlebobranchia</taxon>
        <taxon>Cionidae</taxon>
        <taxon>Ciona</taxon>
    </lineage>
</organism>
<dbReference type="GeneTree" id="ENSGT00660000096124"/>
<evidence type="ECO:0000313" key="3">
    <source>
        <dbReference type="Proteomes" id="UP000008144"/>
    </source>
</evidence>
<protein>
    <recommendedName>
        <fullName evidence="4">G-protein coupled receptors family 1 profile domain-containing protein</fullName>
    </recommendedName>
</protein>
<dbReference type="PROSITE" id="PS51257">
    <property type="entry name" value="PROKAR_LIPOPROTEIN"/>
    <property type="match status" value="1"/>
</dbReference>
<reference evidence="2" key="3">
    <citation type="submission" date="2025-09" db="UniProtKB">
        <authorList>
            <consortium name="Ensembl"/>
        </authorList>
    </citation>
    <scope>IDENTIFICATION</scope>
</reference>
<keyword evidence="1" id="KW-0472">Membrane</keyword>
<keyword evidence="1" id="KW-0812">Transmembrane</keyword>
<feature type="transmembrane region" description="Helical" evidence="1">
    <location>
        <begin position="125"/>
        <end position="147"/>
    </location>
</feature>
<accession>H2XYK4</accession>